<keyword evidence="2 5" id="KW-0413">Isomerase</keyword>
<accession>A0A212JZP8</accession>
<protein>
    <submittedName>
        <fullName evidence="5">Pseudouridine synthase</fullName>
        <ecNumber evidence="5">5.4.99.-</ecNumber>
    </submittedName>
</protein>
<gene>
    <name evidence="5" type="ORF">KL86DPRO_20402</name>
</gene>
<dbReference type="PANTHER" id="PTHR21600:SF92">
    <property type="entry name" value="RIBOSOMAL LARGE SUBUNIT PSEUDOURIDINE SYNTHASE C"/>
    <property type="match status" value="1"/>
</dbReference>
<evidence type="ECO:0000259" key="4">
    <source>
        <dbReference type="Pfam" id="PF00849"/>
    </source>
</evidence>
<reference evidence="5" key="1">
    <citation type="submission" date="2016-04" db="EMBL/GenBank/DDBJ databases">
        <authorList>
            <person name="Evans L.H."/>
            <person name="Alamgir A."/>
            <person name="Owens N."/>
            <person name="Weber N.D."/>
            <person name="Virtaneva K."/>
            <person name="Barbian K."/>
            <person name="Babar A."/>
            <person name="Rosenke K."/>
        </authorList>
    </citation>
    <scope>NUCLEOTIDE SEQUENCE</scope>
    <source>
        <strain evidence="5">86</strain>
    </source>
</reference>
<dbReference type="InterPro" id="IPR050188">
    <property type="entry name" value="RluA_PseudoU_synthase"/>
</dbReference>
<feature type="domain" description="Pseudouridine synthase RsuA/RluA-like" evidence="4">
    <location>
        <begin position="97"/>
        <end position="260"/>
    </location>
</feature>
<dbReference type="EMBL" id="FLUQ01000002">
    <property type="protein sequence ID" value="SBW04944.1"/>
    <property type="molecule type" value="Genomic_DNA"/>
</dbReference>
<evidence type="ECO:0000256" key="2">
    <source>
        <dbReference type="ARBA" id="ARBA00023235"/>
    </source>
</evidence>
<evidence type="ECO:0000256" key="3">
    <source>
        <dbReference type="PROSITE-ProRule" id="PRU00182"/>
    </source>
</evidence>
<dbReference type="PROSITE" id="PS50889">
    <property type="entry name" value="S4"/>
    <property type="match status" value="1"/>
</dbReference>
<dbReference type="Gene3D" id="3.10.290.10">
    <property type="entry name" value="RNA-binding S4 domain"/>
    <property type="match status" value="1"/>
</dbReference>
<dbReference type="InterPro" id="IPR020103">
    <property type="entry name" value="PsdUridine_synth_cat_dom_sf"/>
</dbReference>
<dbReference type="Pfam" id="PF00849">
    <property type="entry name" value="PseudoU_synth_2"/>
    <property type="match status" value="1"/>
</dbReference>
<organism evidence="5">
    <name type="scientific">uncultured delta proteobacterium</name>
    <dbReference type="NCBI Taxonomy" id="34034"/>
    <lineage>
        <taxon>Bacteria</taxon>
        <taxon>Deltaproteobacteria</taxon>
        <taxon>environmental samples</taxon>
    </lineage>
</organism>
<dbReference type="InterPro" id="IPR006145">
    <property type="entry name" value="PsdUridine_synth_RsuA/RluA"/>
</dbReference>
<dbReference type="AlphaFoldDB" id="A0A212JZP8"/>
<dbReference type="GO" id="GO:0003723">
    <property type="term" value="F:RNA binding"/>
    <property type="evidence" value="ECO:0007669"/>
    <property type="project" value="UniProtKB-KW"/>
</dbReference>
<dbReference type="InterPro" id="IPR036986">
    <property type="entry name" value="S4_RNA-bd_sf"/>
</dbReference>
<dbReference type="PANTHER" id="PTHR21600">
    <property type="entry name" value="MITOCHONDRIAL RNA PSEUDOURIDINE SYNTHASE"/>
    <property type="match status" value="1"/>
</dbReference>
<comment type="similarity">
    <text evidence="1">Belongs to the pseudouridine synthase RluA family.</text>
</comment>
<sequence length="317" mass="34931">MHILTVNQAEQGMKLINFLSRRLEREAAASELHRWIRSGQVRINSKRARAFDRLAAGDTVRLPPFAADDARQEAVAITVAPGDILDHGLRVLAATDDFLALEKPAGLPSQPGSKQETDVVDILRRRFAGAAYIPAPAHRLDKKTSGILLAGRTHEAQEKLHALFSRRENDKAVTKIYLAWVLGSWPHAQEQVLTDFLAKEADTLDGTAFETVRAVDAQHGKEARCRVSCLETRQTPLGAASLLRVVLETGRTHQIRVQLAIRKLAIIGDMKYKGVPYSHMLLHAHALAFPWKGGRVALESLPDWPAPFAVAEAPNLA</sequence>
<dbReference type="CDD" id="cd02869">
    <property type="entry name" value="PseudoU_synth_RluA_like"/>
    <property type="match status" value="1"/>
</dbReference>
<dbReference type="Gene3D" id="3.30.2350.10">
    <property type="entry name" value="Pseudouridine synthase"/>
    <property type="match status" value="1"/>
</dbReference>
<keyword evidence="3" id="KW-0694">RNA-binding</keyword>
<dbReference type="GO" id="GO:0000455">
    <property type="term" value="P:enzyme-directed rRNA pseudouridine synthesis"/>
    <property type="evidence" value="ECO:0007669"/>
    <property type="project" value="TreeGrafter"/>
</dbReference>
<name>A0A212JZP8_9DELT</name>
<dbReference type="SUPFAM" id="SSF55120">
    <property type="entry name" value="Pseudouridine synthase"/>
    <property type="match status" value="1"/>
</dbReference>
<evidence type="ECO:0000256" key="1">
    <source>
        <dbReference type="ARBA" id="ARBA00010876"/>
    </source>
</evidence>
<dbReference type="PROSITE" id="PS01129">
    <property type="entry name" value="PSI_RLU"/>
    <property type="match status" value="1"/>
</dbReference>
<proteinExistence type="inferred from homology"/>
<dbReference type="EC" id="5.4.99.-" evidence="5"/>
<dbReference type="InterPro" id="IPR006224">
    <property type="entry name" value="PsdUridine_synth_RluA-like_CS"/>
</dbReference>
<dbReference type="GO" id="GO:0160141">
    <property type="term" value="F:23S rRNA pseudouridine(955/2504/2580) synthase activity"/>
    <property type="evidence" value="ECO:0007669"/>
    <property type="project" value="UniProtKB-EC"/>
</dbReference>
<evidence type="ECO:0000313" key="5">
    <source>
        <dbReference type="EMBL" id="SBW04944.1"/>
    </source>
</evidence>